<dbReference type="EMBL" id="BAABCK010000004">
    <property type="protein sequence ID" value="GAA3714747.1"/>
    <property type="molecule type" value="Genomic_DNA"/>
</dbReference>
<feature type="domain" description="STAS" evidence="6">
    <location>
        <begin position="386"/>
        <end position="486"/>
    </location>
</feature>
<comment type="caution">
    <text evidence="7">The sequence shown here is derived from an EMBL/GenBank/DDBJ whole genome shotgun (WGS) entry which is preliminary data.</text>
</comment>
<dbReference type="Pfam" id="PF00916">
    <property type="entry name" value="Sulfate_transp"/>
    <property type="match status" value="2"/>
</dbReference>
<feature type="transmembrane region" description="Helical" evidence="5">
    <location>
        <begin position="118"/>
        <end position="136"/>
    </location>
</feature>
<evidence type="ECO:0000256" key="2">
    <source>
        <dbReference type="ARBA" id="ARBA00022692"/>
    </source>
</evidence>
<feature type="transmembrane region" description="Helical" evidence="5">
    <location>
        <begin position="294"/>
        <end position="312"/>
    </location>
</feature>
<keyword evidence="3 5" id="KW-1133">Transmembrane helix</keyword>
<feature type="transmembrane region" description="Helical" evidence="5">
    <location>
        <begin position="142"/>
        <end position="160"/>
    </location>
</feature>
<keyword evidence="4 5" id="KW-0472">Membrane</keyword>
<accession>A0ABP7E6B0</accession>
<protein>
    <submittedName>
        <fullName evidence="7">SulP family inorganic anion transporter</fullName>
    </submittedName>
</protein>
<dbReference type="PANTHER" id="PTHR43310:SF1">
    <property type="entry name" value="SULFATE TRANSPORTER YBAR-RELATED"/>
    <property type="match status" value="1"/>
</dbReference>
<dbReference type="Pfam" id="PF01740">
    <property type="entry name" value="STAS"/>
    <property type="match status" value="1"/>
</dbReference>
<dbReference type="InterPro" id="IPR018045">
    <property type="entry name" value="S04_transporter_CS"/>
</dbReference>
<evidence type="ECO:0000256" key="4">
    <source>
        <dbReference type="ARBA" id="ARBA00023136"/>
    </source>
</evidence>
<sequence length="486" mass="52459">MIEALKKEWLTDPKTNILAGILVALALIPEAIAFSIIAGVDPMVGLYASFIIAVSISILGGRPAMISAATGAVALLVVPLVSEYGVEYLLAATLLMGVIQLVLGILKIGKLMKFIPKSVMLGFVNALAIMIFMSQIEHIFGISISTYVYVGVTLLIIYGVPRFFKAIPAPLIAIIVLTAVYLFMGADLRTVGDLGAIERSLPNFIIPDVPYTMETLRIILPFSISMAIVGLVESLLTAKIVDDATDSYSSKNRESRGQGISNIIAGFFGGMGGCAMIGQSIINVKSGATTRLSTFTAGMVLIFLIIVLGDLVVQIPMPILAGIMVMVAIGTFDWGSFQYVVKAPRTDALVMIVTVVIVLFTSNLAMGVVAGVVLSALFFATKISNITVDRSESGNQVNYRFNGQIFFASVDTMMNQLDLDDHDKIIELDFTSAHIWDDSGVDAVDTMITRLKRRNNQVRIKNLNKDSRKIINELSMINKEELNMGG</sequence>
<dbReference type="Proteomes" id="UP001500920">
    <property type="component" value="Unassembled WGS sequence"/>
</dbReference>
<feature type="transmembrane region" description="Helical" evidence="5">
    <location>
        <begin position="167"/>
        <end position="184"/>
    </location>
</feature>
<reference evidence="8" key="1">
    <citation type="journal article" date="2019" name="Int. J. Syst. Evol. Microbiol.">
        <title>The Global Catalogue of Microorganisms (GCM) 10K type strain sequencing project: providing services to taxonomists for standard genome sequencing and annotation.</title>
        <authorList>
            <consortium name="The Broad Institute Genomics Platform"/>
            <consortium name="The Broad Institute Genome Sequencing Center for Infectious Disease"/>
            <person name="Wu L."/>
            <person name="Ma J."/>
        </authorList>
    </citation>
    <scope>NUCLEOTIDE SEQUENCE [LARGE SCALE GENOMIC DNA]</scope>
    <source>
        <strain evidence="8">JCM 16981</strain>
    </source>
</reference>
<name>A0ABP7E6B0_9STAP</name>
<feature type="transmembrane region" description="Helical" evidence="5">
    <location>
        <begin position="218"/>
        <end position="238"/>
    </location>
</feature>
<dbReference type="InterPro" id="IPR036513">
    <property type="entry name" value="STAS_dom_sf"/>
</dbReference>
<feature type="transmembrane region" description="Helical" evidence="5">
    <location>
        <begin position="43"/>
        <end position="59"/>
    </location>
</feature>
<dbReference type="Gene3D" id="3.30.750.24">
    <property type="entry name" value="STAS domain"/>
    <property type="match status" value="1"/>
</dbReference>
<evidence type="ECO:0000256" key="1">
    <source>
        <dbReference type="ARBA" id="ARBA00004141"/>
    </source>
</evidence>
<dbReference type="CDD" id="cd07042">
    <property type="entry name" value="STAS_SulP_like_sulfate_transporter"/>
    <property type="match status" value="1"/>
</dbReference>
<dbReference type="RefSeq" id="WP_344700741.1">
    <property type="nucleotide sequence ID" value="NZ_BAABCK010000004.1"/>
</dbReference>
<dbReference type="InterPro" id="IPR011547">
    <property type="entry name" value="SLC26A/SulP_dom"/>
</dbReference>
<gene>
    <name evidence="7" type="ORF">GCM10022378_01820</name>
</gene>
<organism evidence="7 8">
    <name type="scientific">Salinicoccus jeotgali</name>
    <dbReference type="NCBI Taxonomy" id="381634"/>
    <lineage>
        <taxon>Bacteria</taxon>
        <taxon>Bacillati</taxon>
        <taxon>Bacillota</taxon>
        <taxon>Bacilli</taxon>
        <taxon>Bacillales</taxon>
        <taxon>Staphylococcaceae</taxon>
        <taxon>Salinicoccus</taxon>
    </lineage>
</organism>
<feature type="transmembrane region" description="Helical" evidence="5">
    <location>
        <begin position="319"/>
        <end position="337"/>
    </location>
</feature>
<evidence type="ECO:0000256" key="5">
    <source>
        <dbReference type="SAM" id="Phobius"/>
    </source>
</evidence>
<dbReference type="SUPFAM" id="SSF52091">
    <property type="entry name" value="SpoIIaa-like"/>
    <property type="match status" value="1"/>
</dbReference>
<evidence type="ECO:0000259" key="6">
    <source>
        <dbReference type="PROSITE" id="PS50801"/>
    </source>
</evidence>
<comment type="subcellular location">
    <subcellularLocation>
        <location evidence="1">Membrane</location>
        <topology evidence="1">Multi-pass membrane protein</topology>
    </subcellularLocation>
</comment>
<evidence type="ECO:0000313" key="7">
    <source>
        <dbReference type="EMBL" id="GAA3714747.1"/>
    </source>
</evidence>
<dbReference type="PROSITE" id="PS50801">
    <property type="entry name" value="STAS"/>
    <property type="match status" value="1"/>
</dbReference>
<evidence type="ECO:0000313" key="8">
    <source>
        <dbReference type="Proteomes" id="UP001500920"/>
    </source>
</evidence>
<keyword evidence="2 5" id="KW-0812">Transmembrane</keyword>
<dbReference type="PROSITE" id="PS01130">
    <property type="entry name" value="SLC26A"/>
    <property type="match status" value="1"/>
</dbReference>
<keyword evidence="8" id="KW-1185">Reference proteome</keyword>
<feature type="transmembrane region" description="Helical" evidence="5">
    <location>
        <begin position="259"/>
        <end position="282"/>
    </location>
</feature>
<feature type="transmembrane region" description="Helical" evidence="5">
    <location>
        <begin position="88"/>
        <end position="106"/>
    </location>
</feature>
<feature type="transmembrane region" description="Helical" evidence="5">
    <location>
        <begin position="349"/>
        <end position="380"/>
    </location>
</feature>
<evidence type="ECO:0000256" key="3">
    <source>
        <dbReference type="ARBA" id="ARBA00022989"/>
    </source>
</evidence>
<dbReference type="InterPro" id="IPR002645">
    <property type="entry name" value="STAS_dom"/>
</dbReference>
<dbReference type="PANTHER" id="PTHR43310">
    <property type="entry name" value="SULFATE TRANSPORTER YBAR-RELATED"/>
    <property type="match status" value="1"/>
</dbReference>
<dbReference type="InterPro" id="IPR052706">
    <property type="entry name" value="Membrane-Transporter-like"/>
</dbReference>
<proteinExistence type="predicted"/>